<organism evidence="7 8">
    <name type="scientific">Halocaridina rubra</name>
    <name type="common">Hawaiian red shrimp</name>
    <dbReference type="NCBI Taxonomy" id="373956"/>
    <lineage>
        <taxon>Eukaryota</taxon>
        <taxon>Metazoa</taxon>
        <taxon>Ecdysozoa</taxon>
        <taxon>Arthropoda</taxon>
        <taxon>Crustacea</taxon>
        <taxon>Multicrustacea</taxon>
        <taxon>Malacostraca</taxon>
        <taxon>Eumalacostraca</taxon>
        <taxon>Eucarida</taxon>
        <taxon>Decapoda</taxon>
        <taxon>Pleocyemata</taxon>
        <taxon>Caridea</taxon>
        <taxon>Atyoidea</taxon>
        <taxon>Atyidae</taxon>
        <taxon>Halocaridina</taxon>
    </lineage>
</organism>
<proteinExistence type="inferred from homology"/>
<keyword evidence="4" id="KW-0539">Nucleus</keyword>
<dbReference type="Pfam" id="PF04615">
    <property type="entry name" value="Utp14"/>
    <property type="match status" value="1"/>
</dbReference>
<feature type="coiled-coil region" evidence="5">
    <location>
        <begin position="240"/>
        <end position="267"/>
    </location>
</feature>
<reference evidence="7 8" key="1">
    <citation type="submission" date="2023-11" db="EMBL/GenBank/DDBJ databases">
        <title>Halocaridina rubra genome assembly.</title>
        <authorList>
            <person name="Smith C."/>
        </authorList>
    </citation>
    <scope>NUCLEOTIDE SEQUENCE [LARGE SCALE GENOMIC DNA]</scope>
    <source>
        <strain evidence="7">EP-1</strain>
        <tissue evidence="7">Whole</tissue>
    </source>
</reference>
<comment type="similarity">
    <text evidence="2">Belongs to the UTP14 family.</text>
</comment>
<dbReference type="EMBL" id="JAXCGZ010003831">
    <property type="protein sequence ID" value="KAK7083005.1"/>
    <property type="molecule type" value="Genomic_DNA"/>
</dbReference>
<comment type="subcellular location">
    <subcellularLocation>
        <location evidence="1">Nucleus</location>
        <location evidence="1">Nucleolus</location>
    </subcellularLocation>
</comment>
<evidence type="ECO:0000256" key="3">
    <source>
        <dbReference type="ARBA" id="ARBA00022553"/>
    </source>
</evidence>
<comment type="caution">
    <text evidence="7">The sequence shown here is derived from an EMBL/GenBank/DDBJ whole genome shotgun (WGS) entry which is preliminary data.</text>
</comment>
<evidence type="ECO:0000256" key="2">
    <source>
        <dbReference type="ARBA" id="ARBA00007774"/>
    </source>
</evidence>
<sequence>MTKFKITTVKSKEEEDAKLFASAEIFEGDAFGGSDVESDIDDQKAHSNLINDIGKISKRKKIGPAPRNIRALAKEGGTEVDSSDILKRIGQKSLTHASKKIRTLPKPPEKVALRRLKRAAGYEKVSMESEKWSSLVHKRRVQEQLTFPLQNPNISIHNTLKTEEVKMQTPLEQEVYALLQGAKLMEDNKLTNEELARKRAMSLEELKERNRLAWREKQQKRRIEMKAWRENKNKSRKFHRHLRRDRLKKEKAELEQLEKTNPEAALERLEELEKARVRERMTLRHKHSKWAHLQGFRATRDLKAMTALQENRNMHQELTAKRKREESSSEDEEENIEEKLEALKKEREAAIKAGLFDPSNPWTANLMHQVPDRLKITPESAIDDSFVNFKKFWDEVNRRRMVERKAQEEAEAERKKAELNEKEDVYDNEDEREGVNDEHDVTDDEEKPAVNNDTELNMEIKRQVKKKREVSEGIKKTHNTEKKANKVKNKKNKKDVGIENNGEAAHNLKKKKKAGCKTEDAGVESVDLKVHETNEGKLDVARTKKAKKKKTSLTSKKIKKCCNKDESGDKKKKVNKKLQKVVSENVDGAKSTLNNQEKKGTLKKKKSELGTENANLTKVNKSNSKKSKKKEGKKKNANKPFANVDTEYNKEYGDEEENEVRKVMKEKVINANTQDNDNLEEQLISIDSMFNQAEIALRQKLKKKLERLGMSDNADKEWTKVISNKEKKKKKNDISENHKSSLPSPEEFDFALKNSKDNIDEGIERAQTLEDMDELQMKSESLEPLQRASNTLLASSREKTVESSKVNEKTAAPKVVQVDPSKFIEVDAKKLLTAMPDTITQGDEGMDDDDNEEEEAEDIIREAFADDYLVNEFKSEKDAAREESKPKSLCLALPGWGNWTGPNIKMSKRHRKRYTIRAPKAPSRKDDTLGNVIYDEKSDVHPNLRKVMVNELPFSFSSVKEFEASIRAPVGRMFIPEKQHQNLTAPPVVTKMGTVIEPMTEEELLKHDDIYSKQQKPWIKPGRIDKRL</sequence>
<feature type="compositionally biased region" description="Basic and acidic residues" evidence="6">
    <location>
        <begin position="312"/>
        <end position="327"/>
    </location>
</feature>
<keyword evidence="8" id="KW-1185">Reference proteome</keyword>
<feature type="region of interest" description="Disordered" evidence="6">
    <location>
        <begin position="310"/>
        <end position="336"/>
    </location>
</feature>
<gene>
    <name evidence="7" type="primary">UTP14A</name>
    <name evidence="7" type="ORF">SK128_005784</name>
</gene>
<evidence type="ECO:0000256" key="5">
    <source>
        <dbReference type="SAM" id="Coils"/>
    </source>
</evidence>
<feature type="compositionally biased region" description="Basic residues" evidence="6">
    <location>
        <begin position="623"/>
        <end position="637"/>
    </location>
</feature>
<accession>A0AAN9AE39</accession>
<feature type="compositionally biased region" description="Basic and acidic residues" evidence="6">
    <location>
        <begin position="469"/>
        <end position="484"/>
    </location>
</feature>
<dbReference type="GO" id="GO:0006364">
    <property type="term" value="P:rRNA processing"/>
    <property type="evidence" value="ECO:0007669"/>
    <property type="project" value="InterPro"/>
</dbReference>
<keyword evidence="3" id="KW-0597">Phosphoprotein</keyword>
<evidence type="ECO:0000256" key="4">
    <source>
        <dbReference type="ARBA" id="ARBA00023242"/>
    </source>
</evidence>
<keyword evidence="5" id="KW-0175">Coiled coil</keyword>
<feature type="compositionally biased region" description="Basic residues" evidence="6">
    <location>
        <begin position="543"/>
        <end position="561"/>
    </location>
</feature>
<dbReference type="InterPro" id="IPR006709">
    <property type="entry name" value="SSU_processome_Utp14"/>
</dbReference>
<dbReference type="GO" id="GO:0032040">
    <property type="term" value="C:small-subunit processome"/>
    <property type="evidence" value="ECO:0007669"/>
    <property type="project" value="InterPro"/>
</dbReference>
<feature type="compositionally biased region" description="Basic and acidic residues" evidence="6">
    <location>
        <begin position="712"/>
        <end position="725"/>
    </location>
</feature>
<evidence type="ECO:0000313" key="7">
    <source>
        <dbReference type="EMBL" id="KAK7083005.1"/>
    </source>
</evidence>
<name>A0AAN9AE39_HALRR</name>
<dbReference type="AlphaFoldDB" id="A0AAN9AE39"/>
<evidence type="ECO:0000256" key="1">
    <source>
        <dbReference type="ARBA" id="ARBA00004604"/>
    </source>
</evidence>
<evidence type="ECO:0000256" key="6">
    <source>
        <dbReference type="SAM" id="MobiDB-lite"/>
    </source>
</evidence>
<feature type="region of interest" description="Disordered" evidence="6">
    <location>
        <begin position="405"/>
        <end position="523"/>
    </location>
</feature>
<protein>
    <submittedName>
        <fullName evidence="7">U3 small nucleolar RNA-associated protein 14 A</fullName>
    </submittedName>
</protein>
<dbReference type="PANTHER" id="PTHR14150:SF12">
    <property type="entry name" value="U3 SMALL NUCLEOLAR RNA-ASSOCIATED PROTEIN 14 HOMOLOG A"/>
    <property type="match status" value="1"/>
</dbReference>
<feature type="compositionally biased region" description="Basic and acidic residues" evidence="6">
    <location>
        <begin position="405"/>
        <end position="425"/>
    </location>
</feature>
<evidence type="ECO:0000313" key="8">
    <source>
        <dbReference type="Proteomes" id="UP001381693"/>
    </source>
</evidence>
<dbReference type="Proteomes" id="UP001381693">
    <property type="component" value="Unassembled WGS sequence"/>
</dbReference>
<feature type="compositionally biased region" description="Basic residues" evidence="6">
    <location>
        <begin position="570"/>
        <end position="579"/>
    </location>
</feature>
<dbReference type="PANTHER" id="PTHR14150">
    <property type="entry name" value="U3 SMALL NUCLEOLAR RNA-ASSOCIATED PROTEIN 14"/>
    <property type="match status" value="1"/>
</dbReference>
<feature type="region of interest" description="Disordered" evidence="6">
    <location>
        <begin position="541"/>
        <end position="658"/>
    </location>
</feature>
<feature type="region of interest" description="Disordered" evidence="6">
    <location>
        <begin position="712"/>
        <end position="746"/>
    </location>
</feature>